<feature type="chain" id="PRO_5045527619" evidence="1">
    <location>
        <begin position="25"/>
        <end position="118"/>
    </location>
</feature>
<keyword evidence="1" id="KW-0732">Signal</keyword>
<accession>A0ABT8CQ13</accession>
<keyword evidence="3" id="KW-1185">Reference proteome</keyword>
<organism evidence="2 3">
    <name type="scientific">Paenimyroides ceti</name>
    <dbReference type="NCBI Taxonomy" id="395087"/>
    <lineage>
        <taxon>Bacteria</taxon>
        <taxon>Pseudomonadati</taxon>
        <taxon>Bacteroidota</taxon>
        <taxon>Flavobacteriia</taxon>
        <taxon>Flavobacteriales</taxon>
        <taxon>Flavobacteriaceae</taxon>
        <taxon>Paenimyroides</taxon>
    </lineage>
</organism>
<comment type="caution">
    <text evidence="2">The sequence shown here is derived from an EMBL/GenBank/DDBJ whole genome shotgun (WGS) entry which is preliminary data.</text>
</comment>
<reference evidence="3" key="1">
    <citation type="journal article" date="2019" name="Int. J. Syst. Evol. Microbiol.">
        <title>The Global Catalogue of Microorganisms (GCM) 10K type strain sequencing project: providing services to taxonomists for standard genome sequencing and annotation.</title>
        <authorList>
            <consortium name="The Broad Institute Genomics Platform"/>
            <consortium name="The Broad Institute Genome Sequencing Center for Infectious Disease"/>
            <person name="Wu L."/>
            <person name="Ma J."/>
        </authorList>
    </citation>
    <scope>NUCLEOTIDE SEQUENCE [LARGE SCALE GENOMIC DNA]</scope>
    <source>
        <strain evidence="3">CECT 7184</strain>
    </source>
</reference>
<sequence length="118" mass="13093">MAKKVYILILVVIGLLIGPQSAMAHNAEATKICCKNMPSEMSCCKEKKQAKQKKHDCEGSCKSVSCACPTAYVTVSFVTYAVDNSTLFDFSETKQNYFYVEISHSNDSRAIWLPPKIS</sequence>
<name>A0ABT8CQ13_9FLAO</name>
<dbReference type="Proteomes" id="UP001242368">
    <property type="component" value="Unassembled WGS sequence"/>
</dbReference>
<gene>
    <name evidence="2" type="ORF">QW060_04105</name>
</gene>
<dbReference type="RefSeq" id="WP_290362385.1">
    <property type="nucleotide sequence ID" value="NZ_JAUFQU010000001.1"/>
</dbReference>
<proteinExistence type="predicted"/>
<dbReference type="EMBL" id="JAUFQU010000001">
    <property type="protein sequence ID" value="MDN3706305.1"/>
    <property type="molecule type" value="Genomic_DNA"/>
</dbReference>
<feature type="signal peptide" evidence="1">
    <location>
        <begin position="1"/>
        <end position="24"/>
    </location>
</feature>
<evidence type="ECO:0000313" key="2">
    <source>
        <dbReference type="EMBL" id="MDN3706305.1"/>
    </source>
</evidence>
<protein>
    <submittedName>
        <fullName evidence="2">Uncharacterized protein</fullName>
    </submittedName>
</protein>
<evidence type="ECO:0000256" key="1">
    <source>
        <dbReference type="SAM" id="SignalP"/>
    </source>
</evidence>
<evidence type="ECO:0000313" key="3">
    <source>
        <dbReference type="Proteomes" id="UP001242368"/>
    </source>
</evidence>